<feature type="repeat" description="ANK" evidence="2">
    <location>
        <begin position="256"/>
        <end position="282"/>
    </location>
</feature>
<protein>
    <submittedName>
        <fullName evidence="5">ANKRD17 protein</fullName>
    </submittedName>
</protein>
<feature type="compositionally biased region" description="Polar residues" evidence="3">
    <location>
        <begin position="638"/>
        <end position="650"/>
    </location>
</feature>
<dbReference type="Pfam" id="PF16095">
    <property type="entry name" value="COR-A"/>
    <property type="match status" value="1"/>
</dbReference>
<dbReference type="InterPro" id="IPR027417">
    <property type="entry name" value="P-loop_NTPase"/>
</dbReference>
<dbReference type="Pfam" id="PF00023">
    <property type="entry name" value="Ank"/>
    <property type="match status" value="3"/>
</dbReference>
<dbReference type="Gene3D" id="1.10.533.10">
    <property type="entry name" value="Death Domain, Fas"/>
    <property type="match status" value="3"/>
</dbReference>
<dbReference type="GO" id="GO:0007165">
    <property type="term" value="P:signal transduction"/>
    <property type="evidence" value="ECO:0007669"/>
    <property type="project" value="InterPro"/>
</dbReference>
<dbReference type="InterPro" id="IPR036388">
    <property type="entry name" value="WH-like_DNA-bd_sf"/>
</dbReference>
<dbReference type="SMART" id="SM00005">
    <property type="entry name" value="DEATH"/>
    <property type="match status" value="3"/>
</dbReference>
<organism evidence="5 6">
    <name type="scientific">Branchiostoma lanceolatum</name>
    <name type="common">Common lancelet</name>
    <name type="synonym">Amphioxus lanceolatum</name>
    <dbReference type="NCBI Taxonomy" id="7740"/>
    <lineage>
        <taxon>Eukaryota</taxon>
        <taxon>Metazoa</taxon>
        <taxon>Chordata</taxon>
        <taxon>Cephalochordata</taxon>
        <taxon>Leptocardii</taxon>
        <taxon>Amphioxiformes</taxon>
        <taxon>Branchiostomatidae</taxon>
        <taxon>Branchiostoma</taxon>
    </lineage>
</organism>
<dbReference type="InterPro" id="IPR002110">
    <property type="entry name" value="Ankyrin_rpt"/>
</dbReference>
<proteinExistence type="predicted"/>
<dbReference type="PRINTS" id="PR01415">
    <property type="entry name" value="ANKYRIN"/>
</dbReference>
<reference evidence="5" key="1">
    <citation type="submission" date="2022-01" db="EMBL/GenBank/DDBJ databases">
        <authorList>
            <person name="Braso-Vives M."/>
        </authorList>
    </citation>
    <scope>NUCLEOTIDE SEQUENCE</scope>
</reference>
<feature type="repeat" description="ANK" evidence="2">
    <location>
        <begin position="169"/>
        <end position="201"/>
    </location>
</feature>
<feature type="domain" description="Death" evidence="4">
    <location>
        <begin position="358"/>
        <end position="445"/>
    </location>
</feature>
<dbReference type="Proteomes" id="UP000838412">
    <property type="component" value="Chromosome 7"/>
</dbReference>
<dbReference type="PROSITE" id="PS50297">
    <property type="entry name" value="ANK_REP_REGION"/>
    <property type="match status" value="6"/>
</dbReference>
<feature type="domain" description="Death" evidence="4">
    <location>
        <begin position="1373"/>
        <end position="1443"/>
    </location>
</feature>
<feature type="region of interest" description="Disordered" evidence="3">
    <location>
        <begin position="498"/>
        <end position="528"/>
    </location>
</feature>
<keyword evidence="6" id="KW-1185">Reference proteome</keyword>
<evidence type="ECO:0000313" key="6">
    <source>
        <dbReference type="Proteomes" id="UP000838412"/>
    </source>
</evidence>
<dbReference type="EMBL" id="OV696692">
    <property type="protein sequence ID" value="CAH1269319.1"/>
    <property type="molecule type" value="Genomic_DNA"/>
</dbReference>
<evidence type="ECO:0000259" key="4">
    <source>
        <dbReference type="PROSITE" id="PS50017"/>
    </source>
</evidence>
<evidence type="ECO:0000313" key="5">
    <source>
        <dbReference type="EMBL" id="CAH1269319.1"/>
    </source>
</evidence>
<feature type="repeat" description="ANK" evidence="2">
    <location>
        <begin position="36"/>
        <end position="68"/>
    </location>
</feature>
<feature type="compositionally biased region" description="Basic and acidic residues" evidence="3">
    <location>
        <begin position="498"/>
        <end position="512"/>
    </location>
</feature>
<dbReference type="SUPFAM" id="SSF47986">
    <property type="entry name" value="DEATH domain"/>
    <property type="match status" value="3"/>
</dbReference>
<feature type="repeat" description="ANK" evidence="2">
    <location>
        <begin position="136"/>
        <end position="168"/>
    </location>
</feature>
<dbReference type="PROSITE" id="PS50088">
    <property type="entry name" value="ANK_REPEAT"/>
    <property type="match status" value="6"/>
</dbReference>
<dbReference type="InterPro" id="IPR011029">
    <property type="entry name" value="DEATH-like_dom_sf"/>
</dbReference>
<dbReference type="Gene3D" id="3.40.50.300">
    <property type="entry name" value="P-loop containing nucleotide triphosphate hydrolases"/>
    <property type="match status" value="1"/>
</dbReference>
<dbReference type="Pfam" id="PF12796">
    <property type="entry name" value="Ank_2"/>
    <property type="match status" value="1"/>
</dbReference>
<dbReference type="Pfam" id="PF00531">
    <property type="entry name" value="Death"/>
    <property type="match status" value="3"/>
</dbReference>
<dbReference type="SMART" id="SM00248">
    <property type="entry name" value="ANK"/>
    <property type="match status" value="8"/>
</dbReference>
<dbReference type="CDD" id="cd01670">
    <property type="entry name" value="Death"/>
    <property type="match status" value="2"/>
</dbReference>
<evidence type="ECO:0000256" key="1">
    <source>
        <dbReference type="ARBA" id="ARBA00022737"/>
    </source>
</evidence>
<evidence type="ECO:0000256" key="3">
    <source>
        <dbReference type="SAM" id="MobiDB-lite"/>
    </source>
</evidence>
<feature type="compositionally biased region" description="Basic residues" evidence="3">
    <location>
        <begin position="621"/>
        <end position="636"/>
    </location>
</feature>
<dbReference type="Gene3D" id="1.25.40.20">
    <property type="entry name" value="Ankyrin repeat-containing domain"/>
    <property type="match status" value="3"/>
</dbReference>
<feature type="domain" description="Death" evidence="4">
    <location>
        <begin position="1267"/>
        <end position="1337"/>
    </location>
</feature>
<dbReference type="PANTHER" id="PTHR14389:SF3">
    <property type="entry name" value="PROTEIN FAM111A-LIKE"/>
    <property type="match status" value="1"/>
</dbReference>
<dbReference type="SUPFAM" id="SSF52540">
    <property type="entry name" value="P-loop containing nucleoside triphosphate hydrolases"/>
    <property type="match status" value="1"/>
</dbReference>
<feature type="repeat" description="ANK" evidence="2">
    <location>
        <begin position="70"/>
        <end position="102"/>
    </location>
</feature>
<dbReference type="InterPro" id="IPR000488">
    <property type="entry name" value="Death_dom"/>
</dbReference>
<feature type="region of interest" description="Disordered" evidence="3">
    <location>
        <begin position="613"/>
        <end position="650"/>
    </location>
</feature>
<evidence type="ECO:0000256" key="2">
    <source>
        <dbReference type="PROSITE-ProRule" id="PRU00023"/>
    </source>
</evidence>
<dbReference type="PANTHER" id="PTHR14389">
    <property type="entry name" value="SI:CH1073-475A24.1"/>
    <property type="match status" value="1"/>
</dbReference>
<feature type="repeat" description="ANK" evidence="2">
    <location>
        <begin position="103"/>
        <end position="135"/>
    </location>
</feature>
<dbReference type="FunFam" id="1.10.10.10:FF:000983">
    <property type="entry name" value="Uncharacterized protein"/>
    <property type="match status" value="1"/>
</dbReference>
<gene>
    <name evidence="5" type="primary">ANKRD17</name>
    <name evidence="5" type="ORF">BLAG_LOCUS22003</name>
</gene>
<dbReference type="OrthoDB" id="5962960at2759"/>
<name>A0A8K0A4V4_BRALA</name>
<dbReference type="InterPro" id="IPR036770">
    <property type="entry name" value="Ankyrin_rpt-contain_sf"/>
</dbReference>
<dbReference type="PROSITE" id="PS50017">
    <property type="entry name" value="DEATH_DOMAIN"/>
    <property type="match status" value="3"/>
</dbReference>
<accession>A0A8K0A4V4</accession>
<dbReference type="InterPro" id="IPR032171">
    <property type="entry name" value="COR-A"/>
</dbReference>
<sequence length="1444" mass="162152">MGAVHSKALVDAIERGDVETVARLLSEGDVKRQPVFGFPLLHIAAANGHVEVVQKLLEFGADVDITDHQNICTPLLPAAQDGHVEVVQQLLKAGADVNKASKVGATPILLAAQNGHVEVVQLLLEAGADVDKANETGNTPLYQAAIFGHVEVVQQLLKAGAEVDKAASGGLTAVYGAAHQGHVEVVQQLLRAGADVDKSLQGAVPEWNYQNITALHGASTMGHFEVACLLILSSKGAVNRKAMVNIFKLPEDLEYKDVTPLHIASAFGYVNIVSLLVSAGADTTCTGISKRGKRGQVKVQNSYAVAVEKGHNLVAYMLWSNNKIKTAGKEAGREFPVELLAHRATIEARQQTEKTIIRTIITTVMSEHVGRRWRELGRRLNITDVELDDIERRCNINLRGLKEMTVESLLMWLDRQPYWPNIFDVWWALQVMQMADVADLLTKTLIDERNLAGLKDDSKLKANDSDDVWRALWNMHLADVAGFVPVTASGERNIADAKTECEENNDEKKEQAGSEAPSSSERRKELSVSTKDSVVVPIEVEMGGPELRALYNRACEEGYTEVYITRFVLVGKFGNGKTNLCNSLVGDEFDPEWKITDGIDIHPCVMTQEHQWRKLEEGTKKTRTKKKRRKRQRQKTKGSQSQSEVGVSDTTGAAMYNRVEQATDSPPSVPTRPQVAVSEPQEAYLKATKIFQKKDIDDKSNVTGTKEYPMISIWDFGGQEIFYSTQQVFYTHRAIYGMTLDLTKPIDSSVGEMSTNGGPTSHCNKEKDFIDYHLESIRAHTRPIVPHHEDGQTPAARDIQPPVMFLFTHKDQVSEEMKQAFHSDTKKHLKGKVIDKHVIDRYFSVDNTKRNPEDPELSELRAFILNLARQQSYMGERIPVKWLELKSKLQDMHKQGKRYCSLQEVMEAVGSPSVTTTPEENAISILTFWHLCGDIIFFPVQTLRDFVILEPQWFVDVCKTIITIPQYRDREVKEEWDRLQETGVLQDHLIEYVWRHREEALRYNLMDHKQELLDMMEKFDLVLQCHGRSEEESGSKCDVPGEATYFVPSLLTAVTDEKKLYPPGTACSKPIFIVFDGKFCPVGLYHRMVISSMRRYFSVKPQRAYATCAKFITNNLKRQTFLLTKEKFFLKVELVSSVQDETSYFSHGPSVREGLEKDLREIIDKWAPGIRYKWCLRCSCKGHRGEADADRFLPIEELTATEYFKSGEIVCETYVPATTTVKEVGLSDWFQNPLPHAGDETLAAHPVGLSSVSQDDFHLVVREVCPRWRKLAFRLNLSSANVDEIEERHRGDPRRCCRAACDRWVQLNGSSATVEVLKDALISIREVPTAEHIDDLQQAAAYSQQSTQLHTSQGRSGSAESCFPIVVENVCPRWTELSRHLGLTATQVDEITGRHHGDPRDCCREALELWSLINGGNASKERLIAALTSAEEIVTVEKLDAMIQ</sequence>
<keyword evidence="2" id="KW-0040">ANK repeat</keyword>
<dbReference type="SUPFAM" id="SSF48403">
    <property type="entry name" value="Ankyrin repeat"/>
    <property type="match status" value="1"/>
</dbReference>
<dbReference type="Gene3D" id="1.10.10.10">
    <property type="entry name" value="Winged helix-like DNA-binding domain superfamily/Winged helix DNA-binding domain"/>
    <property type="match status" value="1"/>
</dbReference>
<keyword evidence="1" id="KW-0677">Repeat</keyword>